<dbReference type="AlphaFoldDB" id="A0A0W0VHL9"/>
<dbReference type="RefSeq" id="WP_058502241.1">
    <property type="nucleotide sequence ID" value="NZ_CAAAJA010000012.1"/>
</dbReference>
<proteinExistence type="predicted"/>
<accession>A0A0W0VHL9</accession>
<keyword evidence="2" id="KW-1185">Reference proteome</keyword>
<dbReference type="STRING" id="454.Lisr_1916"/>
<sequence length="546" mass="63072">MAILFYVEGLSDGFGDYLFGLKAVHQLKKSLAERGYSDDIFLVTHQEGKKIIQDLGSDKEFGVTVLSREDYDALSKEGSFTLDYYIEGPVMTTTRIPLEPHTPILLLSEYSSFGSVYLESDNLKKSFKKYQDVQSIYSGLRIRSDEKGILISEELVNLTEARKHNDLSFRAHYWQELNLPLRSNSSIEDYHQSTELSFQYSYDYPENSCKRFLSIHQWFNQNSSKNQDIVAIGKNKDKKREALSSVLPELIQSGFGKVLFIDLETGKEEMLHDNGEKNARTYRLFFGKRLTHRQMMALNALSGELCGVRGDQSHGEALSAQKLIVYDCASHKEDYAKGVISCLHALSEDENVRELLHLLQYAELNPKNTNFNEKQYLRLKTLLSNPEVMQKYKEACAKIPQQFNLGAAIADVVIQAFLARQNYRNMLSKFHDLRKAYPKIGFKKKMMFLTNEQRFESVNETEKFIAQLNLELQQHQITYKMAFSSLSEHVEQQIKHILTDHEGNSEHKGRRLLEKNVSRLAELYKKMLPEEKEDFSMERPFSKSMS</sequence>
<protein>
    <submittedName>
        <fullName evidence="1">Uncharacterized protein</fullName>
    </submittedName>
</protein>
<dbReference type="PATRIC" id="fig|454.4.peg.2088"/>
<comment type="caution">
    <text evidence="1">The sequence shown here is derived from an EMBL/GenBank/DDBJ whole genome shotgun (WGS) entry which is preliminary data.</text>
</comment>
<evidence type="ECO:0000313" key="2">
    <source>
        <dbReference type="Proteomes" id="UP000054761"/>
    </source>
</evidence>
<dbReference type="OrthoDB" id="5631262at2"/>
<organism evidence="1 2">
    <name type="scientific">Legionella israelensis</name>
    <dbReference type="NCBI Taxonomy" id="454"/>
    <lineage>
        <taxon>Bacteria</taxon>
        <taxon>Pseudomonadati</taxon>
        <taxon>Pseudomonadota</taxon>
        <taxon>Gammaproteobacteria</taxon>
        <taxon>Legionellales</taxon>
        <taxon>Legionellaceae</taxon>
        <taxon>Legionella</taxon>
    </lineage>
</organism>
<dbReference type="EMBL" id="LNYH01000110">
    <property type="protein sequence ID" value="KTD19630.1"/>
    <property type="molecule type" value="Genomic_DNA"/>
</dbReference>
<reference evidence="1 2" key="1">
    <citation type="submission" date="2015-11" db="EMBL/GenBank/DDBJ databases">
        <title>Genomic analysis of 38 Legionella species identifies large and diverse effector repertoires.</title>
        <authorList>
            <person name="Burstein D."/>
            <person name="Amaro F."/>
            <person name="Zusman T."/>
            <person name="Lifshitz Z."/>
            <person name="Cohen O."/>
            <person name="Gilbert J.A."/>
            <person name="Pupko T."/>
            <person name="Shuman H.A."/>
            <person name="Segal G."/>
        </authorList>
    </citation>
    <scope>NUCLEOTIDE SEQUENCE [LARGE SCALE GENOMIC DNA]</scope>
    <source>
        <strain evidence="1 2">Bercovier 4</strain>
    </source>
</reference>
<name>A0A0W0VHL9_9GAMM</name>
<evidence type="ECO:0000313" key="1">
    <source>
        <dbReference type="EMBL" id="KTD19630.1"/>
    </source>
</evidence>
<gene>
    <name evidence="1" type="ORF">Lisr_1916</name>
</gene>
<dbReference type="Proteomes" id="UP000054761">
    <property type="component" value="Unassembled WGS sequence"/>
</dbReference>